<dbReference type="PROSITE" id="PS01040">
    <property type="entry name" value="SBP_BACTERIAL_5"/>
    <property type="match status" value="1"/>
</dbReference>
<dbReference type="GO" id="GO:0015833">
    <property type="term" value="P:peptide transport"/>
    <property type="evidence" value="ECO:0007669"/>
    <property type="project" value="TreeGrafter"/>
</dbReference>
<dbReference type="Gene3D" id="3.40.190.10">
    <property type="entry name" value="Periplasmic binding protein-like II"/>
    <property type="match status" value="1"/>
</dbReference>
<evidence type="ECO:0000313" key="6">
    <source>
        <dbReference type="EMBL" id="EHM13343.1"/>
    </source>
</evidence>
<dbReference type="GO" id="GO:0042597">
    <property type="term" value="C:periplasmic space"/>
    <property type="evidence" value="ECO:0007669"/>
    <property type="project" value="UniProtKB-ARBA"/>
</dbReference>
<dbReference type="PIRSF" id="PIRSF002741">
    <property type="entry name" value="MppA"/>
    <property type="match status" value="1"/>
</dbReference>
<reference evidence="6 7" key="1">
    <citation type="submission" date="2011-11" db="EMBL/GenBank/DDBJ databases">
        <title>The Noncontiguous Finished genome of Jonquetella anthropi DSM 22815.</title>
        <authorList>
            <consortium name="US DOE Joint Genome Institute (JGI-PGF)"/>
            <person name="Lucas S."/>
            <person name="Copeland A."/>
            <person name="Lapidus A."/>
            <person name="Glavina del Rio T."/>
            <person name="Dalin E."/>
            <person name="Tice H."/>
            <person name="Bruce D."/>
            <person name="Goodwin L."/>
            <person name="Pitluck S."/>
            <person name="Peters L."/>
            <person name="Mikhailova N."/>
            <person name="Held B."/>
            <person name="Kyrpides N."/>
            <person name="Mavromatis K."/>
            <person name="Ivanova N."/>
            <person name="Markowitz V."/>
            <person name="Cheng J.-F."/>
            <person name="Hugenholtz P."/>
            <person name="Woyke T."/>
            <person name="Wu D."/>
            <person name="Gronow S."/>
            <person name="Wellnitz S."/>
            <person name="Brambilla E."/>
            <person name="Klenk H.-P."/>
            <person name="Eisen J.A."/>
        </authorList>
    </citation>
    <scope>NUCLEOTIDE SEQUENCE [LARGE SCALE GENOMIC DNA]</scope>
    <source>
        <strain evidence="6 7">DSM 22815</strain>
    </source>
</reference>
<sequence length="503" mass="56009">MRVKKVMVALALAAALAASGNAAEMKHFRLGVLSEAFTLDPTQATDTYSFGAARQIFEPLVNVDGHTKKIYPVLAEKWEMPDDHTYKFYLRHGVKFHNGDEMKASDVVFSLKRFATESVFASSVGKFIDPEGFEAPDDYTVIVRTKGPVGGFLENMKLPAMAIMSERAVKEGGKEYFRHPVGTGPFKFVSWTKGERIEMEAFKDYWGQKPAFEKFSIITLPDASTRVIALETGKVDMIYQIPNNEVDRLNETGKAKVVQAPGLSLTYLGMNNDSPKLSDPRVRQAIDLAINKDAYQQVVFQGMAVTPAGPLIPASTFTPKNSAPAPFDPEKAKQLLAEAGVKNLTLSLWTTNSEARVNGATVIQSMLAQVGIRVEIQVFEGGVFYDRIKRNDHELFLASWGMQTNRDAGKFWNGLFNSKAIGSSNNCRFSDKEIDEMIDASYATLDQEKRFEIFQKIWERLLELKPMIALSVSDELYAGRKDLVGMEDLCDGQINYLGNLTLK</sequence>
<evidence type="ECO:0000256" key="3">
    <source>
        <dbReference type="ARBA" id="ARBA00022729"/>
    </source>
</evidence>
<dbReference type="PANTHER" id="PTHR30290">
    <property type="entry name" value="PERIPLASMIC BINDING COMPONENT OF ABC TRANSPORTER"/>
    <property type="match status" value="1"/>
</dbReference>
<dbReference type="EMBL" id="CM001376">
    <property type="protein sequence ID" value="EHM13343.1"/>
    <property type="molecule type" value="Genomic_DNA"/>
</dbReference>
<feature type="signal peptide" evidence="4">
    <location>
        <begin position="1"/>
        <end position="22"/>
    </location>
</feature>
<comment type="similarity">
    <text evidence="1">Belongs to the bacterial solute-binding protein 5 family.</text>
</comment>
<dbReference type="Pfam" id="PF00496">
    <property type="entry name" value="SBP_bac_5"/>
    <property type="match status" value="1"/>
</dbReference>
<dbReference type="Gene3D" id="3.90.76.10">
    <property type="entry name" value="Dipeptide-binding Protein, Domain 1"/>
    <property type="match status" value="1"/>
</dbReference>
<keyword evidence="3 4" id="KW-0732">Signal</keyword>
<accession>H0UKY4</accession>
<dbReference type="GO" id="GO:1904680">
    <property type="term" value="F:peptide transmembrane transporter activity"/>
    <property type="evidence" value="ECO:0007669"/>
    <property type="project" value="TreeGrafter"/>
</dbReference>
<evidence type="ECO:0000256" key="4">
    <source>
        <dbReference type="SAM" id="SignalP"/>
    </source>
</evidence>
<dbReference type="HOGENOM" id="CLU_017028_7_4_0"/>
<keyword evidence="7" id="KW-1185">Reference proteome</keyword>
<name>H0UKY4_9BACT</name>
<feature type="chain" id="PRO_5003541972" evidence="4">
    <location>
        <begin position="23"/>
        <end position="503"/>
    </location>
</feature>
<organism evidence="6 7">
    <name type="scientific">Jonquetella anthropi DSM 22815</name>
    <dbReference type="NCBI Taxonomy" id="885272"/>
    <lineage>
        <taxon>Bacteria</taxon>
        <taxon>Thermotogati</taxon>
        <taxon>Synergistota</taxon>
        <taxon>Synergistia</taxon>
        <taxon>Synergistales</taxon>
        <taxon>Dethiosulfovibrionaceae</taxon>
        <taxon>Jonquetella</taxon>
    </lineage>
</organism>
<dbReference type="AlphaFoldDB" id="H0UKY4"/>
<evidence type="ECO:0000256" key="1">
    <source>
        <dbReference type="ARBA" id="ARBA00005695"/>
    </source>
</evidence>
<evidence type="ECO:0000259" key="5">
    <source>
        <dbReference type="Pfam" id="PF00496"/>
    </source>
</evidence>
<keyword evidence="2" id="KW-0813">Transport</keyword>
<dbReference type="InterPro" id="IPR000914">
    <property type="entry name" value="SBP_5_dom"/>
</dbReference>
<dbReference type="InterPro" id="IPR039424">
    <property type="entry name" value="SBP_5"/>
</dbReference>
<dbReference type="CDD" id="cd00995">
    <property type="entry name" value="PBP2_NikA_DppA_OppA_like"/>
    <property type="match status" value="1"/>
</dbReference>
<dbReference type="PANTHER" id="PTHR30290:SF9">
    <property type="entry name" value="OLIGOPEPTIDE-BINDING PROTEIN APPA"/>
    <property type="match status" value="1"/>
</dbReference>
<gene>
    <name evidence="6" type="ORF">JonanDRAFT_0970</name>
</gene>
<feature type="domain" description="Solute-binding protein family 5" evidence="5">
    <location>
        <begin position="69"/>
        <end position="417"/>
    </location>
</feature>
<dbReference type="STRING" id="885272.JonanDRAFT_0970"/>
<dbReference type="InterPro" id="IPR030678">
    <property type="entry name" value="Peptide/Ni-bd"/>
</dbReference>
<dbReference type="SUPFAM" id="SSF53850">
    <property type="entry name" value="Periplasmic binding protein-like II"/>
    <property type="match status" value="1"/>
</dbReference>
<proteinExistence type="inferred from homology"/>
<evidence type="ECO:0000313" key="7">
    <source>
        <dbReference type="Proteomes" id="UP000003806"/>
    </source>
</evidence>
<dbReference type="RefSeq" id="WP_008523003.1">
    <property type="nucleotide sequence ID" value="NZ_CM001376.1"/>
</dbReference>
<dbReference type="InterPro" id="IPR023765">
    <property type="entry name" value="SBP_5_CS"/>
</dbReference>
<protein>
    <submittedName>
        <fullName evidence="6">ABC-type dipeptide transport system, periplasmic component</fullName>
    </submittedName>
</protein>
<dbReference type="GO" id="GO:0043190">
    <property type="term" value="C:ATP-binding cassette (ABC) transporter complex"/>
    <property type="evidence" value="ECO:0007669"/>
    <property type="project" value="InterPro"/>
</dbReference>
<dbReference type="eggNOG" id="COG0747">
    <property type="taxonomic scope" value="Bacteria"/>
</dbReference>
<dbReference type="Proteomes" id="UP000003806">
    <property type="component" value="Chromosome"/>
</dbReference>
<evidence type="ECO:0000256" key="2">
    <source>
        <dbReference type="ARBA" id="ARBA00022448"/>
    </source>
</evidence>
<dbReference type="Gene3D" id="3.10.105.10">
    <property type="entry name" value="Dipeptide-binding Protein, Domain 3"/>
    <property type="match status" value="1"/>
</dbReference>